<dbReference type="Pfam" id="PF19779">
    <property type="entry name" value="DUF6264"/>
    <property type="match status" value="1"/>
</dbReference>
<dbReference type="RefSeq" id="WP_116756238.1">
    <property type="nucleotide sequence ID" value="NZ_JBHUEX010000001.1"/>
</dbReference>
<reference evidence="3 4" key="1">
    <citation type="submission" date="2018-05" db="EMBL/GenBank/DDBJ databases">
        <title>Amnibacterium sp. M8JJ-5, whole genome shotgun sequence.</title>
        <authorList>
            <person name="Tuo L."/>
        </authorList>
    </citation>
    <scope>NUCLEOTIDE SEQUENCE [LARGE SCALE GENOMIC DNA]</scope>
    <source>
        <strain evidence="3 4">M8JJ-5</strain>
    </source>
</reference>
<proteinExistence type="predicted"/>
<keyword evidence="4" id="KW-1185">Reference proteome</keyword>
<keyword evidence="2" id="KW-0472">Membrane</keyword>
<organism evidence="3 4">
    <name type="scientific">Amnibacterium flavum</name>
    <dbReference type="NCBI Taxonomy" id="2173173"/>
    <lineage>
        <taxon>Bacteria</taxon>
        <taxon>Bacillati</taxon>
        <taxon>Actinomycetota</taxon>
        <taxon>Actinomycetes</taxon>
        <taxon>Micrococcales</taxon>
        <taxon>Microbacteriaceae</taxon>
        <taxon>Amnibacterium</taxon>
    </lineage>
</organism>
<name>A0A2V1HUF8_9MICO</name>
<dbReference type="EMBL" id="QEOP01000002">
    <property type="protein sequence ID" value="PVZ93724.1"/>
    <property type="molecule type" value="Genomic_DNA"/>
</dbReference>
<keyword evidence="2" id="KW-0812">Transmembrane</keyword>
<comment type="caution">
    <text evidence="3">The sequence shown here is derived from an EMBL/GenBank/DDBJ whole genome shotgun (WGS) entry which is preliminary data.</text>
</comment>
<feature type="region of interest" description="Disordered" evidence="1">
    <location>
        <begin position="1"/>
        <end position="64"/>
    </location>
</feature>
<gene>
    <name evidence="3" type="ORF">DDQ50_07965</name>
</gene>
<evidence type="ECO:0000313" key="3">
    <source>
        <dbReference type="EMBL" id="PVZ93724.1"/>
    </source>
</evidence>
<dbReference type="InterPro" id="IPR046231">
    <property type="entry name" value="DUF6264"/>
</dbReference>
<feature type="transmembrane region" description="Helical" evidence="2">
    <location>
        <begin position="117"/>
        <end position="139"/>
    </location>
</feature>
<evidence type="ECO:0000313" key="4">
    <source>
        <dbReference type="Proteomes" id="UP000244893"/>
    </source>
</evidence>
<evidence type="ECO:0000256" key="1">
    <source>
        <dbReference type="SAM" id="MobiDB-lite"/>
    </source>
</evidence>
<sequence length="195" mass="20182">MSDRPTSGPAPRWGEYAPVPEQPPVPPIAEKQAAPAERDFTQFAPPPADAKPGAPAETDAAKGPKPVRLWDRSLTFGLIALAVLNVLFSIPSNLDLASTLDAFIRTAGFGAYTSDSLATGIGIANNVINVSLLILAVLLSTASLRAGRLTFWIPLTIGAVATIAVGVLVAVAMLSDPAFVAYLDQQRSAGATPAP</sequence>
<keyword evidence="2" id="KW-1133">Transmembrane helix</keyword>
<dbReference type="AlphaFoldDB" id="A0A2V1HUF8"/>
<feature type="transmembrane region" description="Helical" evidence="2">
    <location>
        <begin position="151"/>
        <end position="174"/>
    </location>
</feature>
<dbReference type="OrthoDB" id="5083906at2"/>
<evidence type="ECO:0000256" key="2">
    <source>
        <dbReference type="SAM" id="Phobius"/>
    </source>
</evidence>
<dbReference type="Proteomes" id="UP000244893">
    <property type="component" value="Unassembled WGS sequence"/>
</dbReference>
<protein>
    <submittedName>
        <fullName evidence="3">Uncharacterized protein</fullName>
    </submittedName>
</protein>
<feature type="transmembrane region" description="Helical" evidence="2">
    <location>
        <begin position="74"/>
        <end position="91"/>
    </location>
</feature>
<accession>A0A2V1HUF8</accession>